<reference evidence="1 2" key="1">
    <citation type="submission" date="2016-10" db="EMBL/GenBank/DDBJ databases">
        <authorList>
            <person name="de Groot N.N."/>
        </authorList>
    </citation>
    <scope>NUCLEOTIDE SEQUENCE [LARGE SCALE GENOMIC DNA]</scope>
    <source>
        <strain evidence="1 2">DSM 22024</strain>
    </source>
</reference>
<dbReference type="AlphaFoldDB" id="A0A1H1Z1A2"/>
<evidence type="ECO:0000313" key="1">
    <source>
        <dbReference type="EMBL" id="SDT27379.1"/>
    </source>
</evidence>
<dbReference type="EMBL" id="LT629732">
    <property type="protein sequence ID" value="SDT27379.1"/>
    <property type="molecule type" value="Genomic_DNA"/>
</dbReference>
<proteinExistence type="predicted"/>
<keyword evidence="2" id="KW-1185">Reference proteome</keyword>
<gene>
    <name evidence="1" type="ORF">SAMN04489717_5824</name>
</gene>
<name>A0A1H1Z1A2_9ACTN</name>
<evidence type="ECO:0008006" key="3">
    <source>
        <dbReference type="Google" id="ProtNLM"/>
    </source>
</evidence>
<evidence type="ECO:0000313" key="2">
    <source>
        <dbReference type="Proteomes" id="UP000198983"/>
    </source>
</evidence>
<dbReference type="OrthoDB" id="190895at2"/>
<organism evidence="1 2">
    <name type="scientific">Actinopolymorpha singaporensis</name>
    <dbReference type="NCBI Taxonomy" id="117157"/>
    <lineage>
        <taxon>Bacteria</taxon>
        <taxon>Bacillati</taxon>
        <taxon>Actinomycetota</taxon>
        <taxon>Actinomycetes</taxon>
        <taxon>Propionibacteriales</taxon>
        <taxon>Actinopolymorphaceae</taxon>
        <taxon>Actinopolymorpha</taxon>
    </lineage>
</organism>
<dbReference type="RefSeq" id="WP_092656925.1">
    <property type="nucleotide sequence ID" value="NZ_LT629732.1"/>
</dbReference>
<protein>
    <recommendedName>
        <fullName evidence="3">DUF3137 domain-containing protein</fullName>
    </recommendedName>
</protein>
<sequence length="224" mass="24841">MGGIFAVILIALVVAAVALTVPLVALVQRREQRRLEGLAAWASSIGWTTYAGSVEVPWTARLPGANPRGVRCLFTGIYRELPVSMAEYTYQTTHTTYVNGQTQVTTDNHDFVVCVVHLPYTYPGIEVASRGSGSRMWRWLNGPDHAEEVGIDEFDRDFRVHSTHPELVRQVIGPALVRTHLAGMAPNWSLHGTDLLVYWQGRMEPTRVLPAVDSVIRVANLLGR</sequence>
<accession>A0A1H1Z1A2</accession>
<dbReference type="Proteomes" id="UP000198983">
    <property type="component" value="Chromosome I"/>
</dbReference>